<evidence type="ECO:0000256" key="12">
    <source>
        <dbReference type="ARBA" id="ARBA00023128"/>
    </source>
</evidence>
<keyword evidence="8" id="KW-1278">Translocase</keyword>
<keyword evidence="13 16" id="KW-0472">Membrane</keyword>
<evidence type="ECO:0000256" key="14">
    <source>
        <dbReference type="ARBA" id="ARBA00031019"/>
    </source>
</evidence>
<evidence type="ECO:0000256" key="13">
    <source>
        <dbReference type="ARBA" id="ARBA00023136"/>
    </source>
</evidence>
<dbReference type="GO" id="GO:0031966">
    <property type="term" value="C:mitochondrial membrane"/>
    <property type="evidence" value="ECO:0007669"/>
    <property type="project" value="UniProtKB-SubCell"/>
</dbReference>
<evidence type="ECO:0000256" key="10">
    <source>
        <dbReference type="ARBA" id="ARBA00022989"/>
    </source>
</evidence>
<dbReference type="EMBL" id="MG737758">
    <property type="protein sequence ID" value="AWV83728.1"/>
    <property type="molecule type" value="Genomic_DNA"/>
</dbReference>
<comment type="subcellular location">
    <subcellularLocation>
        <location evidence="1">Mitochondrion membrane</location>
        <topology evidence="1">Multi-pass membrane protein</topology>
    </subcellularLocation>
</comment>
<evidence type="ECO:0000313" key="17">
    <source>
        <dbReference type="EMBL" id="AWV83728.1"/>
    </source>
</evidence>
<keyword evidence="10 16" id="KW-1133">Transmembrane helix</keyword>
<evidence type="ECO:0000256" key="1">
    <source>
        <dbReference type="ARBA" id="ARBA00004225"/>
    </source>
</evidence>
<evidence type="ECO:0000256" key="3">
    <source>
        <dbReference type="ARBA" id="ARBA00012944"/>
    </source>
</evidence>
<feature type="transmembrane region" description="Helical" evidence="16">
    <location>
        <begin position="134"/>
        <end position="154"/>
    </location>
</feature>
<evidence type="ECO:0000256" key="11">
    <source>
        <dbReference type="ARBA" id="ARBA00023027"/>
    </source>
</evidence>
<dbReference type="PANTHER" id="PTHR11435:SF1">
    <property type="entry name" value="NADH-UBIQUINONE OXIDOREDUCTASE CHAIN 6"/>
    <property type="match status" value="1"/>
</dbReference>
<evidence type="ECO:0000256" key="4">
    <source>
        <dbReference type="ARBA" id="ARBA00021095"/>
    </source>
</evidence>
<keyword evidence="12 17" id="KW-0496">Mitochondrion</keyword>
<accession>A0A3Q8GAT5</accession>
<feature type="transmembrane region" description="Helical" evidence="16">
    <location>
        <begin position="48"/>
        <end position="66"/>
    </location>
</feature>
<proteinExistence type="inferred from homology"/>
<feature type="transmembrane region" description="Helical" evidence="16">
    <location>
        <begin position="78"/>
        <end position="97"/>
    </location>
</feature>
<dbReference type="GO" id="GO:0008137">
    <property type="term" value="F:NADH dehydrogenase (ubiquinone) activity"/>
    <property type="evidence" value="ECO:0007669"/>
    <property type="project" value="UniProtKB-EC"/>
</dbReference>
<geneLocation type="mitochondrion" evidence="17"/>
<comment type="similarity">
    <text evidence="2">Belongs to the complex I subunit 6 family.</text>
</comment>
<keyword evidence="11" id="KW-0520">NAD</keyword>
<name>A0A3Q8GAT5_9HEMI</name>
<organism evidence="17">
    <name type="scientific">Tettigarcta crinita</name>
    <name type="common">hairy cicada</name>
    <dbReference type="NCBI Taxonomy" id="295286"/>
    <lineage>
        <taxon>Eukaryota</taxon>
        <taxon>Metazoa</taxon>
        <taxon>Ecdysozoa</taxon>
        <taxon>Arthropoda</taxon>
        <taxon>Hexapoda</taxon>
        <taxon>Insecta</taxon>
        <taxon>Pterygota</taxon>
        <taxon>Neoptera</taxon>
        <taxon>Paraneoptera</taxon>
        <taxon>Hemiptera</taxon>
        <taxon>Auchenorrhyncha</taxon>
        <taxon>Cicadoidea</taxon>
        <taxon>Tettigarctidae</taxon>
        <taxon>Tettigarcta</taxon>
    </lineage>
</organism>
<dbReference type="AlphaFoldDB" id="A0A3Q8GAT5"/>
<dbReference type="PANTHER" id="PTHR11435">
    <property type="entry name" value="NADH UBIQUINONE OXIDOREDUCTASE SUBUNIT ND6"/>
    <property type="match status" value="1"/>
</dbReference>
<keyword evidence="9" id="KW-0249">Electron transport</keyword>
<evidence type="ECO:0000256" key="6">
    <source>
        <dbReference type="ARBA" id="ARBA00022660"/>
    </source>
</evidence>
<comment type="catalytic activity">
    <reaction evidence="15">
        <text>a ubiquinone + NADH + 5 H(+)(in) = a ubiquinol + NAD(+) + 4 H(+)(out)</text>
        <dbReference type="Rhea" id="RHEA:29091"/>
        <dbReference type="Rhea" id="RHEA-COMP:9565"/>
        <dbReference type="Rhea" id="RHEA-COMP:9566"/>
        <dbReference type="ChEBI" id="CHEBI:15378"/>
        <dbReference type="ChEBI" id="CHEBI:16389"/>
        <dbReference type="ChEBI" id="CHEBI:17976"/>
        <dbReference type="ChEBI" id="CHEBI:57540"/>
        <dbReference type="ChEBI" id="CHEBI:57945"/>
        <dbReference type="EC" id="7.1.1.2"/>
    </reaction>
</comment>
<protein>
    <recommendedName>
        <fullName evidence="4">NADH-ubiquinone oxidoreductase chain 6</fullName>
        <ecNumber evidence="3">7.1.1.2</ecNumber>
    </recommendedName>
    <alternativeName>
        <fullName evidence="14">NADH dehydrogenase subunit 6</fullName>
    </alternativeName>
</protein>
<evidence type="ECO:0000256" key="8">
    <source>
        <dbReference type="ARBA" id="ARBA00022967"/>
    </source>
</evidence>
<sequence>MKMILIMSMMISIIFIFMKHPLSMGMLLMMQTILSCMINGLINMTYMISYILFLIFVGGMLVLFMYMASIASNEKFIFSMKLLIMFMIMFTFMTMKIDYTKMFKKLMTLYDSIMMNNFDEKMSLMKMFNFTSSYMTLMLIMYLLFTLIVIVKITSIKQGPLRSKN</sequence>
<keyword evidence="6" id="KW-0679">Respiratory chain</keyword>
<dbReference type="EC" id="7.1.1.2" evidence="3"/>
<evidence type="ECO:0000256" key="15">
    <source>
        <dbReference type="ARBA" id="ARBA00049551"/>
    </source>
</evidence>
<evidence type="ECO:0000256" key="2">
    <source>
        <dbReference type="ARBA" id="ARBA00005698"/>
    </source>
</evidence>
<keyword evidence="5" id="KW-0813">Transport</keyword>
<evidence type="ECO:0000256" key="9">
    <source>
        <dbReference type="ARBA" id="ARBA00022982"/>
    </source>
</evidence>
<gene>
    <name evidence="17" type="primary">nad6</name>
</gene>
<reference evidence="17" key="1">
    <citation type="journal article" date="2018" name="J. Hered.">
        <title>One hundred mitochondrial genomes of cicadas.</title>
        <authorList>
            <person name="Lukasik P."/>
            <person name="Chong R.A."/>
            <person name="Nazario K."/>
            <person name="Matsuura Y."/>
            <person name="Bublitz D."/>
            <person name="Campbell M.A."/>
            <person name="Meyer M."/>
            <person name="Van Leuven J.T."/>
            <person name="Pessacq P."/>
            <person name="Veloso C."/>
            <person name="Simon C."/>
            <person name="McCutcheon J.P."/>
        </authorList>
    </citation>
    <scope>NUCLEOTIDE SEQUENCE</scope>
    <source>
        <strain evidence="17">TETCRI</strain>
        <tissue evidence="17">Bacteriome</tissue>
    </source>
</reference>
<evidence type="ECO:0000256" key="16">
    <source>
        <dbReference type="SAM" id="Phobius"/>
    </source>
</evidence>
<dbReference type="InterPro" id="IPR050269">
    <property type="entry name" value="ComplexI_Subunit6"/>
</dbReference>
<evidence type="ECO:0000256" key="7">
    <source>
        <dbReference type="ARBA" id="ARBA00022692"/>
    </source>
</evidence>
<keyword evidence="7 16" id="KW-0812">Transmembrane</keyword>
<evidence type="ECO:0000256" key="5">
    <source>
        <dbReference type="ARBA" id="ARBA00022448"/>
    </source>
</evidence>